<accession>I4GB55</accession>
<dbReference type="EMBL" id="CAIJ01000690">
    <property type="protein sequence ID" value="CCI05166.1"/>
    <property type="molecule type" value="Genomic_DNA"/>
</dbReference>
<protein>
    <submittedName>
        <fullName evidence="1">Uncharacterized protein</fullName>
    </submittedName>
</protein>
<proteinExistence type="predicted"/>
<sequence>MGPAMLGVAISTANKLAMLNTVSKNSPMATYFNNGKNRITEMRSNRP</sequence>
<name>I4GB55_MICAE</name>
<dbReference type="Proteomes" id="UP000003480">
    <property type="component" value="Unassembled WGS sequence"/>
</dbReference>
<dbReference type="HOGENOM" id="CLU_3236039_0_0_3"/>
<evidence type="ECO:0000313" key="2">
    <source>
        <dbReference type="Proteomes" id="UP000003480"/>
    </source>
</evidence>
<reference evidence="1 2" key="1">
    <citation type="submission" date="2012-04" db="EMBL/GenBank/DDBJ databases">
        <authorList>
            <person name="Genoscope - CEA"/>
        </authorList>
    </citation>
    <scope>NUCLEOTIDE SEQUENCE [LARGE SCALE GENOMIC DNA]</scope>
    <source>
        <strain evidence="1 2">9443</strain>
    </source>
</reference>
<gene>
    <name evidence="1" type="ORF">MICAC_720001</name>
</gene>
<dbReference type="AlphaFoldDB" id="I4GB55"/>
<comment type="caution">
    <text evidence="1">The sequence shown here is derived from an EMBL/GenBank/DDBJ whole genome shotgun (WGS) entry which is preliminary data.</text>
</comment>
<organism evidence="1 2">
    <name type="scientific">Microcystis aeruginosa PCC 9443</name>
    <dbReference type="NCBI Taxonomy" id="1160281"/>
    <lineage>
        <taxon>Bacteria</taxon>
        <taxon>Bacillati</taxon>
        <taxon>Cyanobacteriota</taxon>
        <taxon>Cyanophyceae</taxon>
        <taxon>Oscillatoriophycideae</taxon>
        <taxon>Chroococcales</taxon>
        <taxon>Microcystaceae</taxon>
        <taxon>Microcystis</taxon>
    </lineage>
</organism>
<evidence type="ECO:0000313" key="1">
    <source>
        <dbReference type="EMBL" id="CCI05166.1"/>
    </source>
</evidence>